<evidence type="ECO:0000256" key="9">
    <source>
        <dbReference type="ARBA" id="ARBA00023211"/>
    </source>
</evidence>
<keyword evidence="9 11" id="KW-0464">Manganese</keyword>
<evidence type="ECO:0000256" key="5">
    <source>
        <dbReference type="ARBA" id="ARBA00022723"/>
    </source>
</evidence>
<evidence type="ECO:0000259" key="12">
    <source>
        <dbReference type="PROSITE" id="PS51959"/>
    </source>
</evidence>
<dbReference type="PANTHER" id="PTHR12439:SF11">
    <property type="entry name" value="URIDYLATE-SPECIFIC ENDORIBONUCLEASE"/>
    <property type="match status" value="1"/>
</dbReference>
<reference evidence="13 14" key="1">
    <citation type="submission" date="2022-05" db="EMBL/GenBank/DDBJ databases">
        <authorList>
            <consortium name="Genoscope - CEA"/>
            <person name="William W."/>
        </authorList>
    </citation>
    <scope>NUCLEOTIDE SEQUENCE [LARGE SCALE GENOMIC DNA]</scope>
</reference>
<evidence type="ECO:0000256" key="11">
    <source>
        <dbReference type="RuleBase" id="RU367085"/>
    </source>
</evidence>
<dbReference type="EMBL" id="CALNXI010000300">
    <property type="protein sequence ID" value="CAH3024345.1"/>
    <property type="molecule type" value="Genomic_DNA"/>
</dbReference>
<evidence type="ECO:0000256" key="6">
    <source>
        <dbReference type="ARBA" id="ARBA00022759"/>
    </source>
</evidence>
<evidence type="ECO:0000256" key="8">
    <source>
        <dbReference type="ARBA" id="ARBA00022884"/>
    </source>
</evidence>
<keyword evidence="8 11" id="KW-0694">RNA-binding</keyword>
<dbReference type="InterPro" id="IPR018998">
    <property type="entry name" value="EndoU_C"/>
</dbReference>
<evidence type="ECO:0000256" key="2">
    <source>
        <dbReference type="ARBA" id="ARBA00010168"/>
    </source>
</evidence>
<evidence type="ECO:0000313" key="13">
    <source>
        <dbReference type="EMBL" id="CAH3024345.1"/>
    </source>
</evidence>
<feature type="signal peptide" evidence="11">
    <location>
        <begin position="1"/>
        <end position="18"/>
    </location>
</feature>
<comment type="caution">
    <text evidence="13">The sequence shown here is derived from an EMBL/GenBank/DDBJ whole genome shotgun (WGS) entry which is preliminary data.</text>
</comment>
<evidence type="ECO:0000313" key="14">
    <source>
        <dbReference type="Proteomes" id="UP001159427"/>
    </source>
</evidence>
<dbReference type="PROSITE" id="PS51959">
    <property type="entry name" value="ENDOU"/>
    <property type="match status" value="1"/>
</dbReference>
<gene>
    <name evidence="13" type="ORF">PEVE_00022634</name>
</gene>
<organism evidence="13 14">
    <name type="scientific">Porites evermanni</name>
    <dbReference type="NCBI Taxonomy" id="104178"/>
    <lineage>
        <taxon>Eukaryota</taxon>
        <taxon>Metazoa</taxon>
        <taxon>Cnidaria</taxon>
        <taxon>Anthozoa</taxon>
        <taxon>Hexacorallia</taxon>
        <taxon>Scleractinia</taxon>
        <taxon>Fungiina</taxon>
        <taxon>Poritidae</taxon>
        <taxon>Porites</taxon>
    </lineage>
</organism>
<sequence>MRSFSFVIAFLIPVCSYGECSRLGGGKTKATFTANLGDVCQRMWNSAGNNLKIGQDIVIYAGIKPHPLITLTKLGKAKMKRDIFVKFKALLDNYEADENRPEKTNATELLEEDALIDAMVVSGGPMDIAFQYLKDQGSISFNCLDQFKPVLKKMWFEKYAKRRKGPHFSGFEHTFVGEVVYDWKTKRRITTGFHNWIQFLSEKQTGRLTYSPPPLGRSVNTEPALIRARFQWGGASKPPGSSFFIGTSPAFEMALYTACFFQSSTCTCQINGKPLTITSVNFNKKGFVLTAFPRF</sequence>
<evidence type="ECO:0000256" key="4">
    <source>
        <dbReference type="ARBA" id="ARBA00022722"/>
    </source>
</evidence>
<comment type="cofactor">
    <cofactor evidence="1 11">
        <name>Mn(2+)</name>
        <dbReference type="ChEBI" id="CHEBI:29035"/>
    </cofactor>
</comment>
<dbReference type="InterPro" id="IPR037227">
    <property type="entry name" value="EndoU-like"/>
</dbReference>
<keyword evidence="5 11" id="KW-0479">Metal-binding</keyword>
<evidence type="ECO:0000256" key="10">
    <source>
        <dbReference type="ARBA" id="ARBA00023239"/>
    </source>
</evidence>
<dbReference type="SUPFAM" id="SSF142877">
    <property type="entry name" value="EndoU-like"/>
    <property type="match status" value="1"/>
</dbReference>
<dbReference type="CDD" id="cd21159">
    <property type="entry name" value="XendoU"/>
    <property type="match status" value="1"/>
</dbReference>
<keyword evidence="7 11" id="KW-0378">Hydrolase</keyword>
<proteinExistence type="inferred from homology"/>
<dbReference type="Proteomes" id="UP001159427">
    <property type="component" value="Unassembled WGS sequence"/>
</dbReference>
<comment type="similarity">
    <text evidence="2 11">Belongs to the ENDOU family.</text>
</comment>
<keyword evidence="6 11" id="KW-0255">Endonuclease</keyword>
<keyword evidence="14" id="KW-1185">Reference proteome</keyword>
<evidence type="ECO:0000256" key="7">
    <source>
        <dbReference type="ARBA" id="ARBA00022801"/>
    </source>
</evidence>
<keyword evidence="4 11" id="KW-0540">Nuclease</keyword>
<dbReference type="InterPro" id="IPR039787">
    <property type="entry name" value="ENDOU"/>
</dbReference>
<keyword evidence="10" id="KW-0456">Lyase</keyword>
<keyword evidence="11" id="KW-0732">Signal</keyword>
<accession>A0ABN8M7U4</accession>
<name>A0ABN8M7U4_9CNID</name>
<comment type="catalytic activity">
    <reaction evidence="11">
        <text>ribonucleotidyl-uridine-RNA = a 5'-end dephospho-uridine-RNA + a 3'-end 2',3'-cyclophospho-ribonucleotide-RNA</text>
        <dbReference type="Rhea" id="RHEA:67792"/>
        <dbReference type="Rhea" id="RHEA-COMP:10464"/>
        <dbReference type="Rhea" id="RHEA-COMP:17354"/>
        <dbReference type="Rhea" id="RHEA-COMP:17356"/>
        <dbReference type="ChEBI" id="CHEBI:83064"/>
        <dbReference type="ChEBI" id="CHEBI:173117"/>
        <dbReference type="ChEBI" id="CHEBI:173224"/>
    </reaction>
</comment>
<evidence type="ECO:0000256" key="3">
    <source>
        <dbReference type="ARBA" id="ARBA00011245"/>
    </source>
</evidence>
<dbReference type="EC" id="4.6.1.-" evidence="11"/>
<dbReference type="Pfam" id="PF09412">
    <property type="entry name" value="XendoU"/>
    <property type="match status" value="1"/>
</dbReference>
<feature type="domain" description="EndoU" evidence="12">
    <location>
        <begin position="32"/>
        <end position="295"/>
    </location>
</feature>
<evidence type="ECO:0000256" key="1">
    <source>
        <dbReference type="ARBA" id="ARBA00001936"/>
    </source>
</evidence>
<feature type="chain" id="PRO_5044968036" description="Uridylate-specific endoribonuclease" evidence="11">
    <location>
        <begin position="19"/>
        <end position="295"/>
    </location>
</feature>
<protein>
    <recommendedName>
        <fullName evidence="11">Uridylate-specific endoribonuclease</fullName>
        <ecNumber evidence="11">4.6.1.-</ecNumber>
    </recommendedName>
</protein>
<dbReference type="PANTHER" id="PTHR12439">
    <property type="entry name" value="PLACENTAL PROTEIN 11-RELATED"/>
    <property type="match status" value="1"/>
</dbReference>
<comment type="subunit">
    <text evidence="3 11">Monomer.</text>
</comment>